<comment type="subcellular location">
    <subcellularLocation>
        <location evidence="1">Membrane</location>
    </subcellularLocation>
</comment>
<comment type="caution">
    <text evidence="13">The sequence shown here is derived from an EMBL/GenBank/DDBJ whole genome shotgun (WGS) entry which is preliminary data.</text>
</comment>
<dbReference type="SUPFAM" id="SSF48726">
    <property type="entry name" value="Immunoglobulin"/>
    <property type="match status" value="2"/>
</dbReference>
<dbReference type="PROSITE" id="PS50835">
    <property type="entry name" value="IG_LIKE"/>
    <property type="match status" value="2"/>
</dbReference>
<comment type="similarity">
    <text evidence="9">Belongs to the SKINT family.</text>
</comment>
<name>A0A6A5EES3_PERFL</name>
<dbReference type="SMART" id="SM00409">
    <property type="entry name" value="IG"/>
    <property type="match status" value="1"/>
</dbReference>
<dbReference type="EMBL" id="VHII01000014">
    <property type="protein sequence ID" value="KAF1380936.1"/>
    <property type="molecule type" value="Genomic_DNA"/>
</dbReference>
<evidence type="ECO:0000256" key="9">
    <source>
        <dbReference type="ARBA" id="ARBA00038221"/>
    </source>
</evidence>
<dbReference type="PANTHER" id="PTHR24100">
    <property type="entry name" value="BUTYROPHILIN"/>
    <property type="match status" value="1"/>
</dbReference>
<keyword evidence="4 11" id="KW-1133">Transmembrane helix</keyword>
<feature type="domain" description="Ig-like" evidence="12">
    <location>
        <begin position="11"/>
        <end position="121"/>
    </location>
</feature>
<dbReference type="FunFam" id="2.60.40.10:FF:000088">
    <property type="entry name" value="Butyrophilin subfamily 1 member A1"/>
    <property type="match status" value="1"/>
</dbReference>
<dbReference type="SMART" id="SM00406">
    <property type="entry name" value="IGv"/>
    <property type="match status" value="1"/>
</dbReference>
<dbReference type="Proteomes" id="UP000465112">
    <property type="component" value="Chromosome 14"/>
</dbReference>
<gene>
    <name evidence="13" type="ORF">PFLUV_G00169240</name>
</gene>
<dbReference type="InterPro" id="IPR013106">
    <property type="entry name" value="Ig_V-set"/>
</dbReference>
<dbReference type="InterPro" id="IPR007110">
    <property type="entry name" value="Ig-like_dom"/>
</dbReference>
<dbReference type="InterPro" id="IPR036179">
    <property type="entry name" value="Ig-like_dom_sf"/>
</dbReference>
<evidence type="ECO:0000256" key="11">
    <source>
        <dbReference type="SAM" id="Phobius"/>
    </source>
</evidence>
<dbReference type="InterPro" id="IPR053896">
    <property type="entry name" value="BTN3A2-like_Ig-C"/>
</dbReference>
<dbReference type="GO" id="GO:0001817">
    <property type="term" value="P:regulation of cytokine production"/>
    <property type="evidence" value="ECO:0007669"/>
    <property type="project" value="TreeGrafter"/>
</dbReference>
<dbReference type="GO" id="GO:0050852">
    <property type="term" value="P:T cell receptor signaling pathway"/>
    <property type="evidence" value="ECO:0007669"/>
    <property type="project" value="TreeGrafter"/>
</dbReference>
<keyword evidence="2 11" id="KW-0812">Transmembrane</keyword>
<evidence type="ECO:0000256" key="1">
    <source>
        <dbReference type="ARBA" id="ARBA00004370"/>
    </source>
</evidence>
<dbReference type="GO" id="GO:0009897">
    <property type="term" value="C:external side of plasma membrane"/>
    <property type="evidence" value="ECO:0007669"/>
    <property type="project" value="TreeGrafter"/>
</dbReference>
<protein>
    <recommendedName>
        <fullName evidence="12">Ig-like domain-containing protein</fullName>
    </recommendedName>
</protein>
<dbReference type="AlphaFoldDB" id="A0A6A5EES3"/>
<keyword evidence="5 11" id="KW-0472">Membrane</keyword>
<reference evidence="13 14" key="1">
    <citation type="submission" date="2019-06" db="EMBL/GenBank/DDBJ databases">
        <title>A chromosome-scale genome assembly of the European perch, Perca fluviatilis.</title>
        <authorList>
            <person name="Roques C."/>
            <person name="Zahm M."/>
            <person name="Cabau C."/>
            <person name="Klopp C."/>
            <person name="Bouchez O."/>
            <person name="Donnadieu C."/>
            <person name="Kuhl H."/>
            <person name="Gislard M."/>
            <person name="Guendouz S."/>
            <person name="Journot L."/>
            <person name="Haffray P."/>
            <person name="Bestin A."/>
            <person name="Morvezen R."/>
            <person name="Feron R."/>
            <person name="Wen M."/>
            <person name="Jouanno E."/>
            <person name="Herpin A."/>
            <person name="Schartl M."/>
            <person name="Postlethwait J."/>
            <person name="Schaerlinger B."/>
            <person name="Chardard D."/>
            <person name="Lecocq T."/>
            <person name="Poncet C."/>
            <person name="Jaffrelo L."/>
            <person name="Lampietro C."/>
            <person name="Guiguen Y."/>
        </authorList>
    </citation>
    <scope>NUCLEOTIDE SEQUENCE [LARGE SCALE GENOMIC DNA]</scope>
    <source>
        <tissue evidence="13">Blood</tissue>
    </source>
</reference>
<keyword evidence="3" id="KW-0732">Signal</keyword>
<dbReference type="PANTHER" id="PTHR24100:SF151">
    <property type="entry name" value="ICOS LIGAND"/>
    <property type="match status" value="1"/>
</dbReference>
<dbReference type="GO" id="GO:1903037">
    <property type="term" value="P:regulation of leukocyte cell-cell adhesion"/>
    <property type="evidence" value="ECO:0007669"/>
    <property type="project" value="UniProtKB-ARBA"/>
</dbReference>
<dbReference type="Pfam" id="PF07686">
    <property type="entry name" value="V-set"/>
    <property type="match status" value="1"/>
</dbReference>
<evidence type="ECO:0000256" key="10">
    <source>
        <dbReference type="SAM" id="Coils"/>
    </source>
</evidence>
<dbReference type="InterPro" id="IPR050504">
    <property type="entry name" value="IgSF_BTN/MOG"/>
</dbReference>
<feature type="coiled-coil region" evidence="10">
    <location>
        <begin position="293"/>
        <end position="327"/>
    </location>
</feature>
<feature type="domain" description="Ig-like" evidence="12">
    <location>
        <begin position="128"/>
        <end position="213"/>
    </location>
</feature>
<dbReference type="Gene3D" id="2.60.40.10">
    <property type="entry name" value="Immunoglobulins"/>
    <property type="match status" value="2"/>
</dbReference>
<keyword evidence="7" id="KW-0325">Glycoprotein</keyword>
<feature type="transmembrane region" description="Helical" evidence="11">
    <location>
        <begin position="225"/>
        <end position="247"/>
    </location>
</feature>
<dbReference type="GO" id="GO:0050863">
    <property type="term" value="P:regulation of T cell activation"/>
    <property type="evidence" value="ECO:0007669"/>
    <property type="project" value="UniProtKB-ARBA"/>
</dbReference>
<evidence type="ECO:0000256" key="4">
    <source>
        <dbReference type="ARBA" id="ARBA00022989"/>
    </source>
</evidence>
<evidence type="ECO:0000313" key="13">
    <source>
        <dbReference type="EMBL" id="KAF1380936.1"/>
    </source>
</evidence>
<dbReference type="GO" id="GO:0005102">
    <property type="term" value="F:signaling receptor binding"/>
    <property type="evidence" value="ECO:0007669"/>
    <property type="project" value="TreeGrafter"/>
</dbReference>
<keyword evidence="6" id="KW-1015">Disulfide bond</keyword>
<accession>A0A6A5EES3</accession>
<dbReference type="FunFam" id="2.60.40.10:FF:000142">
    <property type="entry name" value="V-set domain-containing T-cell activation inhibitor 1"/>
    <property type="match status" value="1"/>
</dbReference>
<keyword evidence="10" id="KW-0175">Coiled coil</keyword>
<evidence type="ECO:0000256" key="6">
    <source>
        <dbReference type="ARBA" id="ARBA00023157"/>
    </source>
</evidence>
<dbReference type="InterPro" id="IPR003599">
    <property type="entry name" value="Ig_sub"/>
</dbReference>
<evidence type="ECO:0000256" key="3">
    <source>
        <dbReference type="ARBA" id="ARBA00022729"/>
    </source>
</evidence>
<dbReference type="Pfam" id="PF22705">
    <property type="entry name" value="C2-set_3"/>
    <property type="match status" value="1"/>
</dbReference>
<keyword evidence="8" id="KW-0393">Immunoglobulin domain</keyword>
<evidence type="ECO:0000256" key="7">
    <source>
        <dbReference type="ARBA" id="ARBA00023180"/>
    </source>
</evidence>
<proteinExistence type="inferred from homology"/>
<dbReference type="GO" id="GO:0042110">
    <property type="term" value="P:T cell activation"/>
    <property type="evidence" value="ECO:0007669"/>
    <property type="project" value="UniProtKB-ARBA"/>
</dbReference>
<organism evidence="13 14">
    <name type="scientific">Perca fluviatilis</name>
    <name type="common">European perch</name>
    <dbReference type="NCBI Taxonomy" id="8168"/>
    <lineage>
        <taxon>Eukaryota</taxon>
        <taxon>Metazoa</taxon>
        <taxon>Chordata</taxon>
        <taxon>Craniata</taxon>
        <taxon>Vertebrata</taxon>
        <taxon>Euteleostomi</taxon>
        <taxon>Actinopterygii</taxon>
        <taxon>Neopterygii</taxon>
        <taxon>Teleostei</taxon>
        <taxon>Neoteleostei</taxon>
        <taxon>Acanthomorphata</taxon>
        <taxon>Eupercaria</taxon>
        <taxon>Perciformes</taxon>
        <taxon>Percoidei</taxon>
        <taxon>Percidae</taxon>
        <taxon>Percinae</taxon>
        <taxon>Perca</taxon>
    </lineage>
</organism>
<evidence type="ECO:0000256" key="5">
    <source>
        <dbReference type="ARBA" id="ARBA00023136"/>
    </source>
</evidence>
<evidence type="ECO:0000259" key="12">
    <source>
        <dbReference type="PROSITE" id="PS50835"/>
    </source>
</evidence>
<evidence type="ECO:0000256" key="8">
    <source>
        <dbReference type="ARBA" id="ARBA00023319"/>
    </source>
</evidence>
<sequence>MNRCSFSSGQSQVISTSQPIVAKVGDDITLPCHLEIAVDATDLTVEWARPDLQPRFVYLRRDGVELQRAEHPLYMGRTSLSTNELKCGDISLKLSNVKLSDTGTYKCLVPKSGTEYVVELTVGSVSSPDMKISKVSNGAVLQCESKGWYPEPEVLWLDSEGNLLSAGPPETVRGPDDLYTVSSRVTVEKRHSNRFTCRVQQKNTNQTRETTIHLPDDVFMDQCNFAVRITICSAVCFMSVMAVFVLWKCGQHQIKTTNGSTERQHLVEGDKMIQLDMKEEKLVEELQKNESDLKHVQQVITILTNQKKELENQREKLYSLLDEDRTRVEQNNKKLKKIPKTDTVENIWGWMAREVYQNGRQFQTVDALREAIFTTWSNVPSSLLGTVASNMVKRVFEVINKNGEATHY</sequence>
<dbReference type="InterPro" id="IPR013783">
    <property type="entry name" value="Ig-like_fold"/>
</dbReference>
<evidence type="ECO:0000313" key="14">
    <source>
        <dbReference type="Proteomes" id="UP000465112"/>
    </source>
</evidence>
<evidence type="ECO:0000256" key="2">
    <source>
        <dbReference type="ARBA" id="ARBA00022692"/>
    </source>
</evidence>
<keyword evidence="14" id="KW-1185">Reference proteome</keyword>